<feature type="non-terminal residue" evidence="1">
    <location>
        <position position="1"/>
    </location>
</feature>
<name>A0ACB8QSM6_9AGAM</name>
<evidence type="ECO:0000313" key="1">
    <source>
        <dbReference type="EMBL" id="KAI0034814.1"/>
    </source>
</evidence>
<feature type="non-terminal residue" evidence="1">
    <location>
        <position position="422"/>
    </location>
</feature>
<protein>
    <submittedName>
        <fullName evidence="1">Six-hairpin glycosidase-like protein</fullName>
    </submittedName>
</protein>
<comment type="caution">
    <text evidence="1">The sequence shown here is derived from an EMBL/GenBank/DDBJ whole genome shotgun (WGS) entry which is preliminary data.</text>
</comment>
<gene>
    <name evidence="1" type="ORF">K488DRAFT_36764</name>
</gene>
<reference evidence="1" key="2">
    <citation type="journal article" date="2022" name="New Phytol.">
        <title>Evolutionary transition to the ectomycorrhizal habit in the genomes of a hyperdiverse lineage of mushroom-forming fungi.</title>
        <authorList>
            <person name="Looney B."/>
            <person name="Miyauchi S."/>
            <person name="Morin E."/>
            <person name="Drula E."/>
            <person name="Courty P.E."/>
            <person name="Kohler A."/>
            <person name="Kuo A."/>
            <person name="LaButti K."/>
            <person name="Pangilinan J."/>
            <person name="Lipzen A."/>
            <person name="Riley R."/>
            <person name="Andreopoulos W."/>
            <person name="He G."/>
            <person name="Johnson J."/>
            <person name="Nolan M."/>
            <person name="Tritt A."/>
            <person name="Barry K.W."/>
            <person name="Grigoriev I.V."/>
            <person name="Nagy L.G."/>
            <person name="Hibbett D."/>
            <person name="Henrissat B."/>
            <person name="Matheny P.B."/>
            <person name="Labbe J."/>
            <person name="Martin F.M."/>
        </authorList>
    </citation>
    <scope>NUCLEOTIDE SEQUENCE</scope>
    <source>
        <strain evidence="1">EC-137</strain>
    </source>
</reference>
<sequence length="422" mass="44136">GALVVRTCAQSLSDAQVAAVKQNLATGATKSWELGTRAQALLELDAPAFSVVNASTAVPPATPLNASANASLVDVLTIARNAVVALPSGFASNASGQPLIDGNGSAGDPASLGVAVLLANWTGLQGADYAGAAAAQMRYLLDTVPKTTDGAISHRVSEVQLWSDSVYMVPPFLAYYGVTTDNQSMVQEAYNQIKLYRNYLRDSNGGWRHISLGSFNDTGHWSTGNAWAAAGMLRVFGTMQNSQFSRSFKNQMKDLSNWVFEIQQAMYANLTSSDLFPNYADQPDSFGDASSTALMASTVYRLSLLADRHTFLPLAERTRQTLFAMNASSPPSPAISASTSAVASASATAPASSNTAFASAVHFSSDGWLAPVVNPESFGQQGAASPEGEAFVLMMHSAWRDWVAAGSVGANGAATLRGGLLG</sequence>
<accession>A0ACB8QSM6</accession>
<keyword evidence="2" id="KW-1185">Reference proteome</keyword>
<organism evidence="1 2">
    <name type="scientific">Vararia minispora EC-137</name>
    <dbReference type="NCBI Taxonomy" id="1314806"/>
    <lineage>
        <taxon>Eukaryota</taxon>
        <taxon>Fungi</taxon>
        <taxon>Dikarya</taxon>
        <taxon>Basidiomycota</taxon>
        <taxon>Agaricomycotina</taxon>
        <taxon>Agaricomycetes</taxon>
        <taxon>Russulales</taxon>
        <taxon>Lachnocladiaceae</taxon>
        <taxon>Vararia</taxon>
    </lineage>
</organism>
<dbReference type="EMBL" id="MU273494">
    <property type="protein sequence ID" value="KAI0034814.1"/>
    <property type="molecule type" value="Genomic_DNA"/>
</dbReference>
<proteinExistence type="predicted"/>
<reference evidence="1" key="1">
    <citation type="submission" date="2021-02" db="EMBL/GenBank/DDBJ databases">
        <authorList>
            <consortium name="DOE Joint Genome Institute"/>
            <person name="Ahrendt S."/>
            <person name="Looney B.P."/>
            <person name="Miyauchi S."/>
            <person name="Morin E."/>
            <person name="Drula E."/>
            <person name="Courty P.E."/>
            <person name="Chicoki N."/>
            <person name="Fauchery L."/>
            <person name="Kohler A."/>
            <person name="Kuo A."/>
            <person name="Labutti K."/>
            <person name="Pangilinan J."/>
            <person name="Lipzen A."/>
            <person name="Riley R."/>
            <person name="Andreopoulos W."/>
            <person name="He G."/>
            <person name="Johnson J."/>
            <person name="Barry K.W."/>
            <person name="Grigoriev I.V."/>
            <person name="Nagy L."/>
            <person name="Hibbett D."/>
            <person name="Henrissat B."/>
            <person name="Matheny P.B."/>
            <person name="Labbe J."/>
            <person name="Martin F."/>
        </authorList>
    </citation>
    <scope>NUCLEOTIDE SEQUENCE</scope>
    <source>
        <strain evidence="1">EC-137</strain>
    </source>
</reference>
<evidence type="ECO:0000313" key="2">
    <source>
        <dbReference type="Proteomes" id="UP000814128"/>
    </source>
</evidence>
<dbReference type="Proteomes" id="UP000814128">
    <property type="component" value="Unassembled WGS sequence"/>
</dbReference>